<proteinExistence type="inferred from homology"/>
<dbReference type="STRING" id="28134.SAMN05444288_1780"/>
<dbReference type="Gene3D" id="2.60.120.260">
    <property type="entry name" value="Galactose-binding domain-like"/>
    <property type="match status" value="1"/>
</dbReference>
<dbReference type="GO" id="GO:0004563">
    <property type="term" value="F:beta-N-acetylhexosaminidase activity"/>
    <property type="evidence" value="ECO:0007669"/>
    <property type="project" value="UniProtKB-EC"/>
</dbReference>
<dbReference type="CDD" id="cd06563">
    <property type="entry name" value="GH20_chitobiase-like"/>
    <property type="match status" value="1"/>
</dbReference>
<dbReference type="EC" id="3.2.1.52" evidence="3"/>
<name>E7RP47_9BACT</name>
<dbReference type="SUPFAM" id="SSF51445">
    <property type="entry name" value="(Trans)glycosidases"/>
    <property type="match status" value="1"/>
</dbReference>
<dbReference type="GO" id="GO:0030203">
    <property type="term" value="P:glycosaminoglycan metabolic process"/>
    <property type="evidence" value="ECO:0007669"/>
    <property type="project" value="TreeGrafter"/>
</dbReference>
<dbReference type="InterPro" id="IPR015882">
    <property type="entry name" value="HEX_bac_N"/>
</dbReference>
<dbReference type="Proteomes" id="UP000005580">
    <property type="component" value="Unassembled WGS sequence"/>
</dbReference>
<keyword evidence="10" id="KW-1185">Reference proteome</keyword>
<dbReference type="PANTHER" id="PTHR22600:SF57">
    <property type="entry name" value="BETA-N-ACETYLHEXOSAMINIDASE"/>
    <property type="match status" value="1"/>
</dbReference>
<dbReference type="InterPro" id="IPR025705">
    <property type="entry name" value="Beta_hexosaminidase_sua/sub"/>
</dbReference>
<dbReference type="HOGENOM" id="CLU_007082_5_0_10"/>
<keyword evidence="4 9" id="KW-0378">Hydrolase</keyword>
<protein>
    <recommendedName>
        <fullName evidence="3">beta-N-acetylhexosaminidase</fullName>
        <ecNumber evidence="3">3.2.1.52</ecNumber>
    </recommendedName>
</protein>
<dbReference type="GO" id="GO:0016020">
    <property type="term" value="C:membrane"/>
    <property type="evidence" value="ECO:0007669"/>
    <property type="project" value="TreeGrafter"/>
</dbReference>
<organism evidence="9 10">
    <name type="scientific">Hoylesella oralis ATCC 33269</name>
    <dbReference type="NCBI Taxonomy" id="873533"/>
    <lineage>
        <taxon>Bacteria</taxon>
        <taxon>Pseudomonadati</taxon>
        <taxon>Bacteroidota</taxon>
        <taxon>Bacteroidia</taxon>
        <taxon>Bacteroidales</taxon>
        <taxon>Prevotellaceae</taxon>
        <taxon>Hoylesella</taxon>
    </lineage>
</organism>
<dbReference type="Pfam" id="PF00728">
    <property type="entry name" value="Glyco_hydro_20"/>
    <property type="match status" value="1"/>
</dbReference>
<dbReference type="InterPro" id="IPR015883">
    <property type="entry name" value="Glyco_hydro_20_cat"/>
</dbReference>
<reference evidence="9" key="1">
    <citation type="submission" date="2011-01" db="EMBL/GenBank/DDBJ databases">
        <authorList>
            <person name="Muzny D."/>
            <person name="Qin X."/>
            <person name="Buhay C."/>
            <person name="Dugan-Rocha S."/>
            <person name="Ding Y."/>
            <person name="Chen G."/>
            <person name="Hawes A."/>
            <person name="Holder M."/>
            <person name="Jhangiani S."/>
            <person name="Johnson A."/>
            <person name="Khan Z."/>
            <person name="Li Z."/>
            <person name="Liu W."/>
            <person name="Liu X."/>
            <person name="Perez L."/>
            <person name="Shen H."/>
            <person name="Wang Q."/>
            <person name="Watt J."/>
            <person name="Xi L."/>
            <person name="Xin Y."/>
            <person name="Zhou J."/>
            <person name="Deng J."/>
            <person name="Jiang H."/>
            <person name="Liu Y."/>
            <person name="Qu J."/>
            <person name="Song X.-Z."/>
            <person name="Zhang L."/>
            <person name="Villasana D."/>
            <person name="Johnson A."/>
            <person name="Liu J."/>
            <person name="Liyanage D."/>
            <person name="Lorensuhewa L."/>
            <person name="Robinson T."/>
            <person name="Song A."/>
            <person name="Song B.-B."/>
            <person name="Dinh H."/>
            <person name="Thornton R."/>
            <person name="Coyle M."/>
            <person name="Francisco L."/>
            <person name="Jackson L."/>
            <person name="Javaid M."/>
            <person name="Korchina V."/>
            <person name="Kovar C."/>
            <person name="Mata R."/>
            <person name="Mathew T."/>
            <person name="Ngo R."/>
            <person name="Nguyen L."/>
            <person name="Nguyen N."/>
            <person name="Okwuonu G."/>
            <person name="Ongeri F."/>
            <person name="Pham C."/>
            <person name="Simmons D."/>
            <person name="Wilczek-Boney K."/>
            <person name="Hale W."/>
            <person name="Jakkamsetti A."/>
            <person name="Pham P."/>
            <person name="Ruth R."/>
            <person name="San Lucas F."/>
            <person name="Warren J."/>
            <person name="Zhang J."/>
            <person name="Zhao Z."/>
            <person name="Zhou C."/>
            <person name="Zhu D."/>
            <person name="Lee S."/>
            <person name="Bess C."/>
            <person name="Blankenburg K."/>
            <person name="Forbes L."/>
            <person name="Fu Q."/>
            <person name="Gubbala S."/>
            <person name="Hirani K."/>
            <person name="Jayaseelan J.C."/>
            <person name="Lara F."/>
            <person name="Munidasa M."/>
            <person name="Palculict T."/>
            <person name="Patil S."/>
            <person name="Pu L.-L."/>
            <person name="Saada N."/>
            <person name="Tang L."/>
            <person name="Weissenberger G."/>
            <person name="Zhu Y."/>
            <person name="Hemphill L."/>
            <person name="Shang Y."/>
            <person name="Youmans B."/>
            <person name="Ayvaz T."/>
            <person name="Ross M."/>
            <person name="Santibanez J."/>
            <person name="Aqrawi P."/>
            <person name="Gross S."/>
            <person name="Joshi V."/>
            <person name="Fowler G."/>
            <person name="Nazareth L."/>
            <person name="Reid J."/>
            <person name="Worley K."/>
            <person name="Petrosino J."/>
            <person name="Highlander S."/>
            <person name="Gibbs R."/>
        </authorList>
    </citation>
    <scope>NUCLEOTIDE SEQUENCE [LARGE SCALE GENOMIC DNA]</scope>
    <source>
        <strain evidence="9">ATCC 33269</strain>
    </source>
</reference>
<feature type="domain" description="Beta-hexosaminidase bacterial type N-terminal" evidence="8">
    <location>
        <begin position="43"/>
        <end position="168"/>
    </location>
</feature>
<feature type="domain" description="Glycoside hydrolase family 20 catalytic" evidence="7">
    <location>
        <begin position="172"/>
        <end position="514"/>
    </location>
</feature>
<evidence type="ECO:0000256" key="6">
    <source>
        <dbReference type="PIRSR" id="PIRSR625705-1"/>
    </source>
</evidence>
<dbReference type="PRINTS" id="PR00738">
    <property type="entry name" value="GLHYDRLASE20"/>
</dbReference>
<dbReference type="AlphaFoldDB" id="E7RP47"/>
<dbReference type="EMBL" id="AEPE02000003">
    <property type="protein sequence ID" value="EFZ37490.1"/>
    <property type="molecule type" value="Genomic_DNA"/>
</dbReference>
<evidence type="ECO:0000256" key="3">
    <source>
        <dbReference type="ARBA" id="ARBA00012663"/>
    </source>
</evidence>
<sequence>MSKMFISTDNLFKQIMMKQTYSFFIGVICCVFSGFMPSEISAQQLLPLPNRLVYRSGKFCIDGRTRIYTNIESPKDHLFTETVNELLGVNLASSKGEKKKNQLRLLLTEPAADPERVPFDKRLQSYILDVTKEGITIKSHSEAGIYYGLQTLKGLFAGREVPFVHVEDTPRFAYRGFMIDCSRHFWTVDFIKKQIRMMARLKLNRLHLHLTDAAGWRMEIKHYPELTQKTAYRTHSHWDKWWRNGDRRYCEAGTAGAYGGYYTQDDLREIVRYAALHHITVIPEIDMPGHSEEVTFALPQLSCDGKAYSDLCIGTEETFQFAENVLSEVMDIFPSEYIHIGGDEAAAEHWKTCKRCRQRMHDNHLTDVSQLQAYMMKRINRFLNAHGRKIIGWDEMIDGGLPQGSVVMAWRSIGKGVEAIKAGHHVIMSPIDWCYLNFYQDNPFTQPEAMGGYAPLKATYAFEPVPEALTDTAEISLIDGVQANLWTEYVEHADHVEYMTYPRLMAIAEIGWNGGAKDYAAFRERAQAMVDQMRADGCHPFDLRHESGPRKESLTGVSHAAMGKKVTYLSPYSAKYPAAGNTSLTNGKHGDWSYKDGQWQGFIAGKKMDVVIDMGQETELTDISADFMQFAEHWVFQPCELTISVSSDGKNYMPIDHRPSVRDEMKHSIRTYRWEGHAKGRYIRYEAKTDKDGGWLFTDEIVVNKQ</sequence>
<evidence type="ECO:0000313" key="10">
    <source>
        <dbReference type="Proteomes" id="UP000005580"/>
    </source>
</evidence>
<evidence type="ECO:0000256" key="4">
    <source>
        <dbReference type="ARBA" id="ARBA00022801"/>
    </source>
</evidence>
<dbReference type="Gene3D" id="3.30.379.10">
    <property type="entry name" value="Chitobiase/beta-hexosaminidase domain 2-like"/>
    <property type="match status" value="1"/>
</dbReference>
<comment type="caution">
    <text evidence="9">The sequence shown here is derived from an EMBL/GenBank/DDBJ whole genome shotgun (WGS) entry which is preliminary data.</text>
</comment>
<feature type="active site" description="Proton donor" evidence="6">
    <location>
        <position position="344"/>
    </location>
</feature>
<evidence type="ECO:0000259" key="8">
    <source>
        <dbReference type="Pfam" id="PF02838"/>
    </source>
</evidence>
<evidence type="ECO:0000256" key="5">
    <source>
        <dbReference type="ARBA" id="ARBA00023295"/>
    </source>
</evidence>
<dbReference type="Gene3D" id="3.20.20.80">
    <property type="entry name" value="Glycosidases"/>
    <property type="match status" value="1"/>
</dbReference>
<comment type="catalytic activity">
    <reaction evidence="1">
        <text>Hydrolysis of terminal non-reducing N-acetyl-D-hexosamine residues in N-acetyl-beta-D-hexosaminides.</text>
        <dbReference type="EC" id="3.2.1.52"/>
    </reaction>
</comment>
<dbReference type="GO" id="GO:0005975">
    <property type="term" value="P:carbohydrate metabolic process"/>
    <property type="evidence" value="ECO:0007669"/>
    <property type="project" value="InterPro"/>
</dbReference>
<gene>
    <name evidence="9" type="primary">nagZ</name>
    <name evidence="9" type="ORF">HMPREF0663_10948</name>
</gene>
<comment type="similarity">
    <text evidence="2">Belongs to the glycosyl hydrolase 20 family.</text>
</comment>
<dbReference type="InterPro" id="IPR029018">
    <property type="entry name" value="Hex-like_dom2"/>
</dbReference>
<dbReference type="eggNOG" id="COG3525">
    <property type="taxonomic scope" value="Bacteria"/>
</dbReference>
<dbReference type="SUPFAM" id="SSF55545">
    <property type="entry name" value="beta-N-acetylhexosaminidase-like domain"/>
    <property type="match status" value="1"/>
</dbReference>
<evidence type="ECO:0000259" key="7">
    <source>
        <dbReference type="Pfam" id="PF00728"/>
    </source>
</evidence>
<dbReference type="Pfam" id="PF02838">
    <property type="entry name" value="Glyco_hydro_20b"/>
    <property type="match status" value="1"/>
</dbReference>
<evidence type="ECO:0000313" key="9">
    <source>
        <dbReference type="EMBL" id="EFZ37490.1"/>
    </source>
</evidence>
<dbReference type="InterPro" id="IPR017853">
    <property type="entry name" value="GH"/>
</dbReference>
<evidence type="ECO:0000256" key="1">
    <source>
        <dbReference type="ARBA" id="ARBA00001231"/>
    </source>
</evidence>
<dbReference type="PANTHER" id="PTHR22600">
    <property type="entry name" value="BETA-HEXOSAMINIDASE"/>
    <property type="match status" value="1"/>
</dbReference>
<evidence type="ECO:0000256" key="2">
    <source>
        <dbReference type="ARBA" id="ARBA00006285"/>
    </source>
</evidence>
<accession>E7RP47</accession>
<keyword evidence="5 9" id="KW-0326">Glycosidase</keyword>